<name>X5EE95_9CORY</name>
<dbReference type="Pfam" id="PF07729">
    <property type="entry name" value="FCD"/>
    <property type="match status" value="1"/>
</dbReference>
<dbReference type="InterPro" id="IPR036390">
    <property type="entry name" value="WH_DNA-bd_sf"/>
</dbReference>
<dbReference type="GO" id="GO:0003677">
    <property type="term" value="F:DNA binding"/>
    <property type="evidence" value="ECO:0007669"/>
    <property type="project" value="UniProtKB-KW"/>
</dbReference>
<dbReference type="RefSeq" id="WP_052540165.1">
    <property type="nucleotide sequence ID" value="NZ_CP006842.1"/>
</dbReference>
<gene>
    <name evidence="5" type="ORF">CGLY_12505</name>
</gene>
<sequence>MPRIQPHPTLSEQVADQLRRRIASGEFPVGALIPTENDLAEDLGVSRNSVREAVRALVHAGMLGARAGYGTFVTATSDLAPTLARRIDQDREQDVAEVRAVLEREGARLAALRATDVQIGALKDALASRAVAADHDAYAAADITFHRVLMEASGNALLAELYRGVGGNEQALLHFSHEDINVADRSGAIADIDAEHAAIVQAVADHEADAAADAATRTVSLVQDYATIHRSSPDQAPREAQQ</sequence>
<protein>
    <submittedName>
        <fullName evidence="5">Transcriptional regulator, GntR-family</fullName>
    </submittedName>
</protein>
<keyword evidence="6" id="KW-1185">Reference proteome</keyword>
<dbReference type="Gene3D" id="1.10.10.10">
    <property type="entry name" value="Winged helix-like DNA-binding domain superfamily/Winged helix DNA-binding domain"/>
    <property type="match status" value="1"/>
</dbReference>
<evidence type="ECO:0000256" key="2">
    <source>
        <dbReference type="ARBA" id="ARBA00023125"/>
    </source>
</evidence>
<evidence type="ECO:0000256" key="3">
    <source>
        <dbReference type="ARBA" id="ARBA00023163"/>
    </source>
</evidence>
<organism evidence="5 6">
    <name type="scientific">Corynebacterium glyciniphilum AJ 3170</name>
    <dbReference type="NCBI Taxonomy" id="1404245"/>
    <lineage>
        <taxon>Bacteria</taxon>
        <taxon>Bacillati</taxon>
        <taxon>Actinomycetota</taxon>
        <taxon>Actinomycetes</taxon>
        <taxon>Mycobacteriales</taxon>
        <taxon>Corynebacteriaceae</taxon>
        <taxon>Corynebacterium</taxon>
    </lineage>
</organism>
<dbReference type="SUPFAM" id="SSF48008">
    <property type="entry name" value="GntR ligand-binding domain-like"/>
    <property type="match status" value="1"/>
</dbReference>
<proteinExistence type="predicted"/>
<evidence type="ECO:0000256" key="1">
    <source>
        <dbReference type="ARBA" id="ARBA00023015"/>
    </source>
</evidence>
<dbReference type="PANTHER" id="PTHR43537">
    <property type="entry name" value="TRANSCRIPTIONAL REGULATOR, GNTR FAMILY"/>
    <property type="match status" value="1"/>
</dbReference>
<dbReference type="SMART" id="SM00345">
    <property type="entry name" value="HTH_GNTR"/>
    <property type="match status" value="1"/>
</dbReference>
<dbReference type="OrthoDB" id="4164516at2"/>
<evidence type="ECO:0000313" key="6">
    <source>
        <dbReference type="Proteomes" id="UP000023703"/>
    </source>
</evidence>
<dbReference type="STRING" id="1404245.CGLY_12505"/>
<dbReference type="HOGENOM" id="CLU_017584_9_2_11"/>
<dbReference type="AlphaFoldDB" id="X5EE95"/>
<keyword evidence="2" id="KW-0238">DNA-binding</keyword>
<dbReference type="SUPFAM" id="SSF46785">
    <property type="entry name" value="Winged helix' DNA-binding domain"/>
    <property type="match status" value="1"/>
</dbReference>
<dbReference type="eggNOG" id="COG2186">
    <property type="taxonomic scope" value="Bacteria"/>
</dbReference>
<reference evidence="5 6" key="1">
    <citation type="journal article" date="2015" name="Int. J. Syst. Evol. Microbiol.">
        <title>Revisiting Corynebacterium glyciniphilum (ex Kubota et al., 1972) sp. nov., nom. rev., isolated from putrefied banana.</title>
        <authorList>
            <person name="Al-Dilaimi A."/>
            <person name="Bednarz H."/>
            <person name="Lomker A."/>
            <person name="Niehaus K."/>
            <person name="Kalinowski J."/>
            <person name="Ruckert C."/>
        </authorList>
    </citation>
    <scope>NUCLEOTIDE SEQUENCE [LARGE SCALE GENOMIC DNA]</scope>
    <source>
        <strain evidence="5">AJ 3170</strain>
    </source>
</reference>
<dbReference type="InterPro" id="IPR008920">
    <property type="entry name" value="TF_FadR/GntR_C"/>
</dbReference>
<dbReference type="GO" id="GO:0003700">
    <property type="term" value="F:DNA-binding transcription factor activity"/>
    <property type="evidence" value="ECO:0007669"/>
    <property type="project" value="InterPro"/>
</dbReference>
<dbReference type="Gene3D" id="1.20.120.530">
    <property type="entry name" value="GntR ligand-binding domain-like"/>
    <property type="match status" value="1"/>
</dbReference>
<dbReference type="InterPro" id="IPR036388">
    <property type="entry name" value="WH-like_DNA-bd_sf"/>
</dbReference>
<dbReference type="InterPro" id="IPR011711">
    <property type="entry name" value="GntR_C"/>
</dbReference>
<dbReference type="InterPro" id="IPR000524">
    <property type="entry name" value="Tscrpt_reg_HTH_GntR"/>
</dbReference>
<dbReference type="KEGG" id="cgy:CGLY_12505"/>
<feature type="domain" description="HTH gntR-type" evidence="4">
    <location>
        <begin position="8"/>
        <end position="76"/>
    </location>
</feature>
<evidence type="ECO:0000259" key="4">
    <source>
        <dbReference type="PROSITE" id="PS50949"/>
    </source>
</evidence>
<dbReference type="Proteomes" id="UP000023703">
    <property type="component" value="Chromosome"/>
</dbReference>
<keyword evidence="1" id="KW-0805">Transcription regulation</keyword>
<dbReference type="CDD" id="cd07377">
    <property type="entry name" value="WHTH_GntR"/>
    <property type="match status" value="1"/>
</dbReference>
<dbReference type="Pfam" id="PF00392">
    <property type="entry name" value="GntR"/>
    <property type="match status" value="1"/>
</dbReference>
<dbReference type="PROSITE" id="PS50949">
    <property type="entry name" value="HTH_GNTR"/>
    <property type="match status" value="1"/>
</dbReference>
<dbReference type="SMART" id="SM00895">
    <property type="entry name" value="FCD"/>
    <property type="match status" value="1"/>
</dbReference>
<dbReference type="PANTHER" id="PTHR43537:SF47">
    <property type="entry name" value="REGULATORY PROTEIN GNTR HTH"/>
    <property type="match status" value="1"/>
</dbReference>
<dbReference type="EMBL" id="CP006842">
    <property type="protein sequence ID" value="AHW64941.1"/>
    <property type="molecule type" value="Genomic_DNA"/>
</dbReference>
<keyword evidence="3" id="KW-0804">Transcription</keyword>
<evidence type="ECO:0000313" key="5">
    <source>
        <dbReference type="EMBL" id="AHW64941.1"/>
    </source>
</evidence>
<dbReference type="PRINTS" id="PR00035">
    <property type="entry name" value="HTHGNTR"/>
</dbReference>
<accession>X5EE95</accession>